<dbReference type="InterPro" id="IPR002181">
    <property type="entry name" value="Fibrinogen_a/b/g_C_dom"/>
</dbReference>
<dbReference type="GO" id="GO:0005737">
    <property type="term" value="C:cytoplasm"/>
    <property type="evidence" value="ECO:0007669"/>
    <property type="project" value="TreeGrafter"/>
</dbReference>
<dbReference type="PROSITE" id="PS50068">
    <property type="entry name" value="LDLRA_2"/>
    <property type="match status" value="1"/>
</dbReference>
<dbReference type="InterPro" id="IPR001666">
    <property type="entry name" value="PI_transfer"/>
</dbReference>
<comment type="caution">
    <text evidence="2">Lacks conserved residue(s) required for the propagation of feature annotation.</text>
</comment>
<dbReference type="InterPro" id="IPR014716">
    <property type="entry name" value="Fibrinogen_a/b/g_C_1"/>
</dbReference>
<accession>A0A2A2JQQ5</accession>
<dbReference type="GO" id="GO:0031210">
    <property type="term" value="F:phosphatidylcholine binding"/>
    <property type="evidence" value="ECO:0007669"/>
    <property type="project" value="TreeGrafter"/>
</dbReference>
<keyword evidence="1 2" id="KW-1015">Disulfide bond</keyword>
<evidence type="ECO:0000313" key="4">
    <source>
        <dbReference type="EMBL" id="PAV64025.1"/>
    </source>
</evidence>
<protein>
    <recommendedName>
        <fullName evidence="3">Fibrinogen C-terminal domain-containing protein</fullName>
    </recommendedName>
</protein>
<dbReference type="Pfam" id="PF02121">
    <property type="entry name" value="IP_trans"/>
    <property type="match status" value="1"/>
</dbReference>
<evidence type="ECO:0000313" key="5">
    <source>
        <dbReference type="Proteomes" id="UP000218231"/>
    </source>
</evidence>
<name>A0A2A2JQQ5_9BILA</name>
<dbReference type="InterPro" id="IPR036055">
    <property type="entry name" value="LDL_receptor-like_sf"/>
</dbReference>
<dbReference type="SUPFAM" id="SSF55961">
    <property type="entry name" value="Bet v1-like"/>
    <property type="match status" value="1"/>
</dbReference>
<dbReference type="GO" id="GO:0008526">
    <property type="term" value="F:phosphatidylinositol transfer activity"/>
    <property type="evidence" value="ECO:0007669"/>
    <property type="project" value="TreeGrafter"/>
</dbReference>
<dbReference type="GO" id="GO:0008525">
    <property type="term" value="F:phosphatidylcholine transporter activity"/>
    <property type="evidence" value="ECO:0007669"/>
    <property type="project" value="TreeGrafter"/>
</dbReference>
<feature type="disulfide bond" evidence="2">
    <location>
        <begin position="367"/>
        <end position="379"/>
    </location>
</feature>
<organism evidence="4 5">
    <name type="scientific">Diploscapter pachys</name>
    <dbReference type="NCBI Taxonomy" id="2018661"/>
    <lineage>
        <taxon>Eukaryota</taxon>
        <taxon>Metazoa</taxon>
        <taxon>Ecdysozoa</taxon>
        <taxon>Nematoda</taxon>
        <taxon>Chromadorea</taxon>
        <taxon>Rhabditida</taxon>
        <taxon>Rhabditina</taxon>
        <taxon>Rhabditomorpha</taxon>
        <taxon>Rhabditoidea</taxon>
        <taxon>Rhabditidae</taxon>
        <taxon>Diploscapter</taxon>
    </lineage>
</organism>
<evidence type="ECO:0000256" key="2">
    <source>
        <dbReference type="PROSITE-ProRule" id="PRU00124"/>
    </source>
</evidence>
<dbReference type="STRING" id="2018661.A0A2A2JQQ5"/>
<dbReference type="InterPro" id="IPR036056">
    <property type="entry name" value="Fibrinogen-like_C"/>
</dbReference>
<dbReference type="InterPro" id="IPR055261">
    <property type="entry name" value="PI_transfer_N"/>
</dbReference>
<dbReference type="Gene3D" id="3.90.215.10">
    <property type="entry name" value="Gamma Fibrinogen, chain A, domain 1"/>
    <property type="match status" value="1"/>
</dbReference>
<proteinExistence type="predicted"/>
<reference evidence="4 5" key="1">
    <citation type="journal article" date="2017" name="Curr. Biol.">
        <title>Genome architecture and evolution of a unichromosomal asexual nematode.</title>
        <authorList>
            <person name="Fradin H."/>
            <person name="Zegar C."/>
            <person name="Gutwein M."/>
            <person name="Lucas J."/>
            <person name="Kovtun M."/>
            <person name="Corcoran D."/>
            <person name="Baugh L.R."/>
            <person name="Kiontke K."/>
            <person name="Gunsalus K."/>
            <person name="Fitch D.H."/>
            <person name="Piano F."/>
        </authorList>
    </citation>
    <scope>NUCLEOTIDE SEQUENCE [LARGE SCALE GENOMIC DNA]</scope>
    <source>
        <strain evidence="4">PF1309</strain>
    </source>
</reference>
<dbReference type="CDD" id="cd00112">
    <property type="entry name" value="LDLa"/>
    <property type="match status" value="1"/>
</dbReference>
<dbReference type="Gene3D" id="4.10.400.10">
    <property type="entry name" value="Low-density Lipoprotein Receptor"/>
    <property type="match status" value="1"/>
</dbReference>
<evidence type="ECO:0000259" key="3">
    <source>
        <dbReference type="SMART" id="SM00186"/>
    </source>
</evidence>
<dbReference type="Proteomes" id="UP000218231">
    <property type="component" value="Unassembled WGS sequence"/>
</dbReference>
<dbReference type="InterPro" id="IPR002172">
    <property type="entry name" value="LDrepeatLR_classA_rpt"/>
</dbReference>
<gene>
    <name evidence="4" type="ORF">WR25_04937</name>
</gene>
<dbReference type="GO" id="GO:0035091">
    <property type="term" value="F:phosphatidylinositol binding"/>
    <property type="evidence" value="ECO:0007669"/>
    <property type="project" value="TreeGrafter"/>
</dbReference>
<dbReference type="SMART" id="SM00186">
    <property type="entry name" value="FBG"/>
    <property type="match status" value="1"/>
</dbReference>
<dbReference type="PRINTS" id="PR00391">
    <property type="entry name" value="PITRANSFER"/>
</dbReference>
<dbReference type="PANTHER" id="PTHR10658">
    <property type="entry name" value="PHOSPHATIDYLINOSITOL TRANSFER PROTEIN"/>
    <property type="match status" value="1"/>
</dbReference>
<dbReference type="SUPFAM" id="SSF57424">
    <property type="entry name" value="LDL receptor-like module"/>
    <property type="match status" value="1"/>
</dbReference>
<feature type="domain" description="Fibrinogen C-terminal" evidence="3">
    <location>
        <begin position="446"/>
        <end position="626"/>
    </location>
</feature>
<comment type="caution">
    <text evidence="4">The sequence shown here is derived from an EMBL/GenBank/DDBJ whole genome shotgun (WGS) entry which is preliminary data.</text>
</comment>
<dbReference type="AlphaFoldDB" id="A0A2A2JQQ5"/>
<dbReference type="EMBL" id="LIAE01010286">
    <property type="protein sequence ID" value="PAV64025.1"/>
    <property type="molecule type" value="Genomic_DNA"/>
</dbReference>
<keyword evidence="5" id="KW-1185">Reference proteome</keyword>
<dbReference type="PANTHER" id="PTHR10658:SF11">
    <property type="entry name" value="VIBRATOR, ISOFORM B"/>
    <property type="match status" value="1"/>
</dbReference>
<dbReference type="Gene3D" id="3.30.530.20">
    <property type="match status" value="1"/>
</dbReference>
<dbReference type="SMART" id="SM00192">
    <property type="entry name" value="LDLa"/>
    <property type="match status" value="1"/>
</dbReference>
<dbReference type="SUPFAM" id="SSF56496">
    <property type="entry name" value="Fibrinogen C-terminal domain-like"/>
    <property type="match status" value="1"/>
</dbReference>
<dbReference type="InterPro" id="IPR023393">
    <property type="entry name" value="START-like_dom_sf"/>
</dbReference>
<dbReference type="OrthoDB" id="18453at2759"/>
<evidence type="ECO:0000256" key="1">
    <source>
        <dbReference type="ARBA" id="ARBA00023157"/>
    </source>
</evidence>
<sequence length="644" mass="72061">MIVKEYRVVLPMTVEEYQVGQLWSVAEASKAETGGGEGVEVLKNEPFSGHPLLNGQFDRGQYTHKIYHLASKVPSIIRKIAPKGSLMIHEEAWNAYPYCKTVLTNPDYMKDNFLVKVETIHLPDRGTTENAHGLSKEELAKREVVHIDIAKDNEYLNAADITPSTTPSTFVSSKTGRGPLTSNWKQTTEPVMCAYKLVTVYFKWFGLQSVVEAYAHKQYPRLFSKFHREVFCWIDNWHGLTMADIRAIEEKAQRELEEQRKNGSAVRDCVPDCPNMSDEWCGDGKTICDLGFTQFPCGQCVKPEEQASVCLERKYPCNSGIIKCAPPPTEPQPTQGRPEPEAALVTTEGRMRPTDPDRPEKVNASECDSGYFRCMDGSCLDETLVLDGQKDCTNGDDEDFCKMHDDVCIDTQPCSYQPDISAFGCGCPKGFKREDPGICRPENGPKFASNCYSLKYLYPNAKSGVKKLAKPTGEGCFNAYCDMESEGTLIFLRHTSSESNFNRSLSEYSAGFTSGEDFWLGLEILHLLTARPQLCSYDLIVNLTFSRSGNKVLLRSGLDSFGSRVSSFHTYLVKPRSFGTYHKKAHTLAVYCSILFTVAVDHLVSARGQKFLTYDTFAGLCKMSTGWWTVCVDCGKTAPTNRFL</sequence>
<dbReference type="FunFam" id="3.30.530.20:FF:000025">
    <property type="entry name" value="Phosphatidylinositol transfer protein beta"/>
    <property type="match status" value="1"/>
</dbReference>
<dbReference type="Pfam" id="PF00147">
    <property type="entry name" value="Fibrinogen_C"/>
    <property type="match status" value="1"/>
</dbReference>
<feature type="disulfide bond" evidence="2">
    <location>
        <begin position="374"/>
        <end position="392"/>
    </location>
</feature>